<feature type="transmembrane region" description="Helical" evidence="5">
    <location>
        <begin position="64"/>
        <end position="91"/>
    </location>
</feature>
<dbReference type="OrthoDB" id="6770063at2759"/>
<evidence type="ECO:0000313" key="7">
    <source>
        <dbReference type="EMBL" id="KAF2109899.1"/>
    </source>
</evidence>
<evidence type="ECO:0000256" key="5">
    <source>
        <dbReference type="SAM" id="Phobius"/>
    </source>
</evidence>
<evidence type="ECO:0000256" key="1">
    <source>
        <dbReference type="ARBA" id="ARBA00004141"/>
    </source>
</evidence>
<dbReference type="FunFam" id="1.20.1250.20:FF:000011">
    <property type="entry name" value="MFS multidrug transporter, putative"/>
    <property type="match status" value="1"/>
</dbReference>
<feature type="transmembrane region" description="Helical" evidence="5">
    <location>
        <begin position="192"/>
        <end position="215"/>
    </location>
</feature>
<sequence length="508" mass="55798">MSSDNHQSTLRGTEDIVECSQGSNQISQLPKRSTAYEKERSNFLTWEGRHDPLNPRNWSKARKWTTVIIVSLFTFNSHVISTMIAPALPYIGQDLHINTSFEQALVLSVFVAAYILGPLFWGPFSEVYGRIPVVQVSNAWLLCFNLGCGFAQNKQQILAFRFLAGVGGSAPQAIGAGLLGDLFIPEVRGRALSIYSIAPLLGPAVGPILGGYITVSTTWRWIFYSTTISCGVVQASQLLFLRESYAPVLLHRKQKMMIEHTGNTSLYTEHDHLGRSFKHTIAIALTRPFRMLATHTIVQLLAVYLAYLYGMNYLILSSFPLLWSDIYHQSIGAQSLNYLSLGIGFCLGAQISAYLQDSIYMRLKRRYVVDGGPGRPEFRAPVIIPGAIIMPVGLLIYSWTAEAHTHWVGPNIGAAIYAAGAIISFQAVRGYLVDAYTTYAASAIGAATILQSIAGFGFPLFAPSMYKTLGFGKGGTLLAVCAIVIGWPSPLLLWIFGERLRARSLLEA</sequence>
<reference evidence="7" key="1">
    <citation type="journal article" date="2020" name="Stud. Mycol.">
        <title>101 Dothideomycetes genomes: a test case for predicting lifestyles and emergence of pathogens.</title>
        <authorList>
            <person name="Haridas S."/>
            <person name="Albert R."/>
            <person name="Binder M."/>
            <person name="Bloem J."/>
            <person name="Labutti K."/>
            <person name="Salamov A."/>
            <person name="Andreopoulos B."/>
            <person name="Baker S."/>
            <person name="Barry K."/>
            <person name="Bills G."/>
            <person name="Bluhm B."/>
            <person name="Cannon C."/>
            <person name="Castanera R."/>
            <person name="Culley D."/>
            <person name="Daum C."/>
            <person name="Ezra D."/>
            <person name="Gonzalez J."/>
            <person name="Henrissat B."/>
            <person name="Kuo A."/>
            <person name="Liang C."/>
            <person name="Lipzen A."/>
            <person name="Lutzoni F."/>
            <person name="Magnuson J."/>
            <person name="Mondo S."/>
            <person name="Nolan M."/>
            <person name="Ohm R."/>
            <person name="Pangilinan J."/>
            <person name="Park H.-J."/>
            <person name="Ramirez L."/>
            <person name="Alfaro M."/>
            <person name="Sun H."/>
            <person name="Tritt A."/>
            <person name="Yoshinaga Y."/>
            <person name="Zwiers L.-H."/>
            <person name="Turgeon B."/>
            <person name="Goodwin S."/>
            <person name="Spatafora J."/>
            <person name="Crous P."/>
            <person name="Grigoriev I."/>
        </authorList>
    </citation>
    <scope>NUCLEOTIDE SEQUENCE</scope>
    <source>
        <strain evidence="7">CBS 627.86</strain>
    </source>
</reference>
<feature type="transmembrane region" description="Helical" evidence="5">
    <location>
        <begin position="382"/>
        <end position="400"/>
    </location>
</feature>
<dbReference type="EMBL" id="ML977340">
    <property type="protein sequence ID" value="KAF2109899.1"/>
    <property type="molecule type" value="Genomic_DNA"/>
</dbReference>
<accession>A0A6A5YRS5</accession>
<keyword evidence="8" id="KW-1185">Reference proteome</keyword>
<dbReference type="InterPro" id="IPR020846">
    <property type="entry name" value="MFS_dom"/>
</dbReference>
<dbReference type="CDD" id="cd17323">
    <property type="entry name" value="MFS_Tpo1_MDR_like"/>
    <property type="match status" value="1"/>
</dbReference>
<dbReference type="GO" id="GO:0022857">
    <property type="term" value="F:transmembrane transporter activity"/>
    <property type="evidence" value="ECO:0007669"/>
    <property type="project" value="InterPro"/>
</dbReference>
<organism evidence="7 8">
    <name type="scientific">Lophiotrema nucula</name>
    <dbReference type="NCBI Taxonomy" id="690887"/>
    <lineage>
        <taxon>Eukaryota</taxon>
        <taxon>Fungi</taxon>
        <taxon>Dikarya</taxon>
        <taxon>Ascomycota</taxon>
        <taxon>Pezizomycotina</taxon>
        <taxon>Dothideomycetes</taxon>
        <taxon>Pleosporomycetidae</taxon>
        <taxon>Pleosporales</taxon>
        <taxon>Lophiotremataceae</taxon>
        <taxon>Lophiotrema</taxon>
    </lineage>
</organism>
<name>A0A6A5YRS5_9PLEO</name>
<dbReference type="GO" id="GO:0016020">
    <property type="term" value="C:membrane"/>
    <property type="evidence" value="ECO:0007669"/>
    <property type="project" value="UniProtKB-SubCell"/>
</dbReference>
<gene>
    <name evidence="7" type="ORF">BDV96DRAFT_554075</name>
</gene>
<dbReference type="Gene3D" id="1.20.1250.20">
    <property type="entry name" value="MFS general substrate transporter like domains"/>
    <property type="match status" value="1"/>
</dbReference>
<dbReference type="PANTHER" id="PTHR23502">
    <property type="entry name" value="MAJOR FACILITATOR SUPERFAMILY"/>
    <property type="match status" value="1"/>
</dbReference>
<feature type="transmembrane region" description="Helical" evidence="5">
    <location>
        <begin position="336"/>
        <end position="355"/>
    </location>
</feature>
<feature type="transmembrane region" description="Helical" evidence="5">
    <location>
        <begin position="103"/>
        <end position="121"/>
    </location>
</feature>
<dbReference type="AlphaFoldDB" id="A0A6A5YRS5"/>
<evidence type="ECO:0000256" key="4">
    <source>
        <dbReference type="ARBA" id="ARBA00023136"/>
    </source>
</evidence>
<evidence type="ECO:0000256" key="2">
    <source>
        <dbReference type="ARBA" id="ARBA00022692"/>
    </source>
</evidence>
<feature type="transmembrane region" description="Helical" evidence="5">
    <location>
        <begin position="439"/>
        <end position="462"/>
    </location>
</feature>
<keyword evidence="3 5" id="KW-1133">Transmembrane helix</keyword>
<evidence type="ECO:0000256" key="3">
    <source>
        <dbReference type="ARBA" id="ARBA00022989"/>
    </source>
</evidence>
<feature type="transmembrane region" description="Helical" evidence="5">
    <location>
        <begin position="474"/>
        <end position="496"/>
    </location>
</feature>
<feature type="transmembrane region" description="Helical" evidence="5">
    <location>
        <begin position="412"/>
        <end position="432"/>
    </location>
</feature>
<protein>
    <submittedName>
        <fullName evidence="7">Major facilitator superfamily domain-containing protein</fullName>
    </submittedName>
</protein>
<comment type="subcellular location">
    <subcellularLocation>
        <location evidence="1">Membrane</location>
        <topology evidence="1">Multi-pass membrane protein</topology>
    </subcellularLocation>
</comment>
<evidence type="ECO:0000259" key="6">
    <source>
        <dbReference type="PROSITE" id="PS50850"/>
    </source>
</evidence>
<dbReference type="Pfam" id="PF07690">
    <property type="entry name" value="MFS_1"/>
    <property type="match status" value="1"/>
</dbReference>
<dbReference type="SUPFAM" id="SSF103473">
    <property type="entry name" value="MFS general substrate transporter"/>
    <property type="match status" value="1"/>
</dbReference>
<dbReference type="PROSITE" id="PS50850">
    <property type="entry name" value="MFS"/>
    <property type="match status" value="1"/>
</dbReference>
<keyword evidence="2 5" id="KW-0812">Transmembrane</keyword>
<feature type="transmembrane region" description="Helical" evidence="5">
    <location>
        <begin position="158"/>
        <end position="180"/>
    </location>
</feature>
<feature type="transmembrane region" description="Helical" evidence="5">
    <location>
        <begin position="297"/>
        <end position="316"/>
    </location>
</feature>
<feature type="domain" description="Major facilitator superfamily (MFS) profile" evidence="6">
    <location>
        <begin position="66"/>
        <end position="501"/>
    </location>
</feature>
<dbReference type="InterPro" id="IPR036259">
    <property type="entry name" value="MFS_trans_sf"/>
</dbReference>
<dbReference type="InterPro" id="IPR011701">
    <property type="entry name" value="MFS"/>
</dbReference>
<dbReference type="PANTHER" id="PTHR23502:SF60">
    <property type="entry name" value="MAJOR FACILITATOR SUPERFAMILY (MFS) PROFILE DOMAIN-CONTAINING PROTEIN-RELATED"/>
    <property type="match status" value="1"/>
</dbReference>
<dbReference type="Proteomes" id="UP000799770">
    <property type="component" value="Unassembled WGS sequence"/>
</dbReference>
<keyword evidence="4 5" id="KW-0472">Membrane</keyword>
<proteinExistence type="predicted"/>
<evidence type="ECO:0000313" key="8">
    <source>
        <dbReference type="Proteomes" id="UP000799770"/>
    </source>
</evidence>